<dbReference type="Proteomes" id="UP000254640">
    <property type="component" value="Unassembled WGS sequence"/>
</dbReference>
<gene>
    <name evidence="1" type="ORF">NCTC9381_02107</name>
</gene>
<accession>A0A379AE92</accession>
<name>A0A379AE92_ENTAG</name>
<dbReference type="RefSeq" id="WP_062757891.1">
    <property type="nucleotide sequence ID" value="NZ_CP077366.1"/>
</dbReference>
<reference evidence="1 2" key="1">
    <citation type="submission" date="2018-06" db="EMBL/GenBank/DDBJ databases">
        <authorList>
            <consortium name="Pathogen Informatics"/>
            <person name="Doyle S."/>
        </authorList>
    </citation>
    <scope>NUCLEOTIDE SEQUENCE [LARGE SCALE GENOMIC DNA]</scope>
    <source>
        <strain evidence="1 2">NCTC9381</strain>
    </source>
</reference>
<dbReference type="EMBL" id="UGSO01000001">
    <property type="protein sequence ID" value="SUB16205.1"/>
    <property type="molecule type" value="Genomic_DNA"/>
</dbReference>
<organism evidence="1 2">
    <name type="scientific">Enterobacter agglomerans</name>
    <name type="common">Erwinia herbicola</name>
    <name type="synonym">Pantoea agglomerans</name>
    <dbReference type="NCBI Taxonomy" id="549"/>
    <lineage>
        <taxon>Bacteria</taxon>
        <taxon>Pseudomonadati</taxon>
        <taxon>Pseudomonadota</taxon>
        <taxon>Gammaproteobacteria</taxon>
        <taxon>Enterobacterales</taxon>
        <taxon>Erwiniaceae</taxon>
        <taxon>Pantoea</taxon>
        <taxon>Pantoea agglomerans group</taxon>
    </lineage>
</organism>
<proteinExistence type="predicted"/>
<keyword evidence="2" id="KW-1185">Reference proteome</keyword>
<evidence type="ECO:0000313" key="1">
    <source>
        <dbReference type="EMBL" id="SUB16205.1"/>
    </source>
</evidence>
<sequence>MHQKYEHVKDIKARIDLLLLQLSEGRYTSLDTYINNLALLKVAYRELEPLTSDPDFLFWLQQKDPTFLLEIALTGRVLMALQNFFRLASGDNE</sequence>
<protein>
    <submittedName>
        <fullName evidence="1">Uncharacterized protein</fullName>
    </submittedName>
</protein>
<dbReference type="GeneID" id="66825479"/>
<evidence type="ECO:0000313" key="2">
    <source>
        <dbReference type="Proteomes" id="UP000254640"/>
    </source>
</evidence>
<dbReference type="AlphaFoldDB" id="A0A379AE92"/>